<name>A0A6A0A9K7_HAELA</name>
<proteinExistence type="predicted"/>
<gene>
    <name evidence="2" type="ORF">HaLaN_27706</name>
</gene>
<accession>A0A6A0A9K7</accession>
<reference evidence="2 3" key="1">
    <citation type="submission" date="2020-02" db="EMBL/GenBank/DDBJ databases">
        <title>Draft genome sequence of Haematococcus lacustris strain NIES-144.</title>
        <authorList>
            <person name="Morimoto D."/>
            <person name="Nakagawa S."/>
            <person name="Yoshida T."/>
            <person name="Sawayama S."/>
        </authorList>
    </citation>
    <scope>NUCLEOTIDE SEQUENCE [LARGE SCALE GENOMIC DNA]</scope>
    <source>
        <strain evidence="2 3">NIES-144</strain>
    </source>
</reference>
<dbReference type="Proteomes" id="UP000485058">
    <property type="component" value="Unassembled WGS sequence"/>
</dbReference>
<keyword evidence="3" id="KW-1185">Reference proteome</keyword>
<evidence type="ECO:0000313" key="2">
    <source>
        <dbReference type="EMBL" id="GFH29101.1"/>
    </source>
</evidence>
<protein>
    <submittedName>
        <fullName evidence="2">Uncharacterized protein</fullName>
    </submittedName>
</protein>
<feature type="compositionally biased region" description="Basic and acidic residues" evidence="1">
    <location>
        <begin position="94"/>
        <end position="105"/>
    </location>
</feature>
<sequence>MLTSQLLVAWPALLKDSEMRCKRLEAEAKEARATSAKLMKQLQEAAAQQAVVKLDLARSNKQLEQANKRISTLEADLDRFAKQSQWPSMPSSAAKDDAKEEEGTKLTAMKEELKVVAAAKEALEAKLAMSDAALDAANLKAREMQGLLQASEQEREVLMQQAVQQELNGKAKRLCSAAQSS</sequence>
<comment type="caution">
    <text evidence="2">The sequence shown here is derived from an EMBL/GenBank/DDBJ whole genome shotgun (WGS) entry which is preliminary data.</text>
</comment>
<feature type="non-terminal residue" evidence="2">
    <location>
        <position position="1"/>
    </location>
</feature>
<dbReference type="AlphaFoldDB" id="A0A6A0A9K7"/>
<evidence type="ECO:0000313" key="3">
    <source>
        <dbReference type="Proteomes" id="UP000485058"/>
    </source>
</evidence>
<organism evidence="2 3">
    <name type="scientific">Haematococcus lacustris</name>
    <name type="common">Green alga</name>
    <name type="synonym">Haematococcus pluvialis</name>
    <dbReference type="NCBI Taxonomy" id="44745"/>
    <lineage>
        <taxon>Eukaryota</taxon>
        <taxon>Viridiplantae</taxon>
        <taxon>Chlorophyta</taxon>
        <taxon>core chlorophytes</taxon>
        <taxon>Chlorophyceae</taxon>
        <taxon>CS clade</taxon>
        <taxon>Chlamydomonadales</taxon>
        <taxon>Haematococcaceae</taxon>
        <taxon>Haematococcus</taxon>
    </lineage>
</organism>
<feature type="compositionally biased region" description="Polar residues" evidence="1">
    <location>
        <begin position="82"/>
        <end position="91"/>
    </location>
</feature>
<evidence type="ECO:0000256" key="1">
    <source>
        <dbReference type="SAM" id="MobiDB-lite"/>
    </source>
</evidence>
<dbReference type="EMBL" id="BLLF01004183">
    <property type="protein sequence ID" value="GFH29101.1"/>
    <property type="molecule type" value="Genomic_DNA"/>
</dbReference>
<feature type="region of interest" description="Disordered" evidence="1">
    <location>
        <begin position="81"/>
        <end position="105"/>
    </location>
</feature>